<dbReference type="InterPro" id="IPR036118">
    <property type="entry name" value="UreE_N_sf"/>
</dbReference>
<dbReference type="AlphaFoldDB" id="A0A2W4XB70"/>
<accession>A0A2W4XB70</accession>
<reference evidence="2 3" key="2">
    <citation type="submission" date="2018-06" db="EMBL/GenBank/DDBJ databases">
        <title>Metagenomic assembly of (sub)arctic Cyanobacteria and their associated microbiome from non-axenic cultures.</title>
        <authorList>
            <person name="Baurain D."/>
        </authorList>
    </citation>
    <scope>NUCLEOTIDE SEQUENCE [LARGE SCALE GENOMIC DNA]</scope>
    <source>
        <strain evidence="2">ULC027bin1</strain>
    </source>
</reference>
<evidence type="ECO:0000313" key="3">
    <source>
        <dbReference type="Proteomes" id="UP000249794"/>
    </source>
</evidence>
<proteinExistence type="predicted"/>
<name>A0A2W4XB70_9CYAN</name>
<feature type="region of interest" description="Disordered" evidence="1">
    <location>
        <begin position="1"/>
        <end position="27"/>
    </location>
</feature>
<dbReference type="EMBL" id="QBMP01000115">
    <property type="protein sequence ID" value="PZO54410.1"/>
    <property type="molecule type" value="Genomic_DNA"/>
</dbReference>
<organism evidence="2 3">
    <name type="scientific">Phormidesmis priestleyi</name>
    <dbReference type="NCBI Taxonomy" id="268141"/>
    <lineage>
        <taxon>Bacteria</taxon>
        <taxon>Bacillati</taxon>
        <taxon>Cyanobacteriota</taxon>
        <taxon>Cyanophyceae</taxon>
        <taxon>Leptolyngbyales</taxon>
        <taxon>Leptolyngbyaceae</taxon>
        <taxon>Phormidesmis</taxon>
    </lineage>
</organism>
<sequence length="222" mass="24395">MTDSLKPSVMKSLIEPDSQPDSQSDSQSVAAELAETYVGNLHEQPAIAEQVAQAQKDGRCWAVTIERSDRLKGRILTHTASGQPIGIVKGRDWRLRDGDVLMTALGNWVVISIQAQLVMALRFEHGASNQAIALVHLGHVLGNHHWPITVQNGVIYVELAAEAAVMAQTVSAIAQTLELKGLQVNFEERSADKFLDFSPELSQDSPLSLSHSHHHHDHHDHH</sequence>
<reference evidence="3" key="1">
    <citation type="submission" date="2018-04" db="EMBL/GenBank/DDBJ databases">
        <authorList>
            <person name="Cornet L."/>
        </authorList>
    </citation>
    <scope>NUCLEOTIDE SEQUENCE [LARGE SCALE GENOMIC DNA]</scope>
</reference>
<dbReference type="Proteomes" id="UP000249794">
    <property type="component" value="Unassembled WGS sequence"/>
</dbReference>
<dbReference type="Gene3D" id="2.60.260.20">
    <property type="entry name" value="Urease metallochaperone UreE, N-terminal domain"/>
    <property type="match status" value="1"/>
</dbReference>
<comment type="caution">
    <text evidence="2">The sequence shown here is derived from an EMBL/GenBank/DDBJ whole genome shotgun (WGS) entry which is preliminary data.</text>
</comment>
<gene>
    <name evidence="2" type="ORF">DCF15_11800</name>
</gene>
<protein>
    <submittedName>
        <fullName evidence="2">Urease accessory protein UreE</fullName>
    </submittedName>
</protein>
<feature type="compositionally biased region" description="Low complexity" evidence="1">
    <location>
        <begin position="16"/>
        <end position="27"/>
    </location>
</feature>
<dbReference type="SUPFAM" id="SSF69287">
    <property type="entry name" value="Urease metallochaperone UreE, N-terminal domain"/>
    <property type="match status" value="1"/>
</dbReference>
<evidence type="ECO:0000256" key="1">
    <source>
        <dbReference type="SAM" id="MobiDB-lite"/>
    </source>
</evidence>
<evidence type="ECO:0000313" key="2">
    <source>
        <dbReference type="EMBL" id="PZO54410.1"/>
    </source>
</evidence>